<dbReference type="PATRIC" id="fig|1603606.3.peg.1522"/>
<keyword evidence="1" id="KW-0472">Membrane</keyword>
<dbReference type="RefSeq" id="WP_053550313.1">
    <property type="nucleotide sequence ID" value="NZ_CP010802.1"/>
</dbReference>
<feature type="transmembrane region" description="Helical" evidence="1">
    <location>
        <begin position="12"/>
        <end position="32"/>
    </location>
</feature>
<accession>A0A0M5IKU7</accession>
<evidence type="ECO:0000256" key="1">
    <source>
        <dbReference type="SAM" id="Phobius"/>
    </source>
</evidence>
<keyword evidence="3" id="KW-1185">Reference proteome</keyword>
<organism evidence="2 3">
    <name type="scientific">Desulfuromonas soudanensis</name>
    <dbReference type="NCBI Taxonomy" id="1603606"/>
    <lineage>
        <taxon>Bacteria</taxon>
        <taxon>Pseudomonadati</taxon>
        <taxon>Thermodesulfobacteriota</taxon>
        <taxon>Desulfuromonadia</taxon>
        <taxon>Desulfuromonadales</taxon>
        <taxon>Desulfuromonadaceae</taxon>
        <taxon>Desulfuromonas</taxon>
    </lineage>
</organism>
<dbReference type="EMBL" id="CP010802">
    <property type="protein sequence ID" value="ALC16174.1"/>
    <property type="molecule type" value="Genomic_DNA"/>
</dbReference>
<evidence type="ECO:0000313" key="3">
    <source>
        <dbReference type="Proteomes" id="UP000057158"/>
    </source>
</evidence>
<evidence type="ECO:0008006" key="4">
    <source>
        <dbReference type="Google" id="ProtNLM"/>
    </source>
</evidence>
<dbReference type="Proteomes" id="UP000057158">
    <property type="component" value="Chromosome"/>
</dbReference>
<proteinExistence type="predicted"/>
<dbReference type="STRING" id="1603606.DSOUD_1394"/>
<keyword evidence="1" id="KW-0812">Transmembrane</keyword>
<gene>
    <name evidence="2" type="ORF">DSOUD_1394</name>
</gene>
<reference evidence="2 3" key="1">
    <citation type="submission" date="2015-07" db="EMBL/GenBank/DDBJ databases">
        <title>Isolation and Genomic Characterization of a Novel Halophilic Metal-Reducing Deltaproteobacterium from the Deep Subsurface.</title>
        <authorList>
            <person name="Badalamenti J.P."/>
            <person name="Summers Z.M."/>
            <person name="Gralnick J.A."/>
            <person name="Bond D.R."/>
        </authorList>
    </citation>
    <scope>NUCLEOTIDE SEQUENCE [LARGE SCALE GENOMIC DNA]</scope>
    <source>
        <strain evidence="2 3">WTL</strain>
    </source>
</reference>
<dbReference type="KEGG" id="des:DSOUD_1394"/>
<sequence length="84" mass="9639">MKEPKPTPLREAWVIFFLLGVVMLNFPFIEIFNKTTTILGIPTLVLYLFLGWPLSIGVIYLFSHRLENTSAPEGSEDDGRKDRQ</sequence>
<name>A0A0M5IKU7_9BACT</name>
<dbReference type="OrthoDB" id="5402297at2"/>
<evidence type="ECO:0000313" key="2">
    <source>
        <dbReference type="EMBL" id="ALC16174.1"/>
    </source>
</evidence>
<dbReference type="AlphaFoldDB" id="A0A0M5IKU7"/>
<protein>
    <recommendedName>
        <fullName evidence="4">DUF3311 domain-containing protein</fullName>
    </recommendedName>
</protein>
<feature type="transmembrane region" description="Helical" evidence="1">
    <location>
        <begin position="38"/>
        <end position="62"/>
    </location>
</feature>
<keyword evidence="1" id="KW-1133">Transmembrane helix</keyword>